<dbReference type="Gene3D" id="3.30.2400.30">
    <property type="match status" value="1"/>
</dbReference>
<dbReference type="PIRSF" id="PIRSF019254">
    <property type="entry name" value="CFP29"/>
    <property type="match status" value="1"/>
</dbReference>
<evidence type="ECO:0000313" key="6">
    <source>
        <dbReference type="Proteomes" id="UP000199529"/>
    </source>
</evidence>
<reference evidence="6" key="1">
    <citation type="submission" date="2016-10" db="EMBL/GenBank/DDBJ databases">
        <authorList>
            <person name="Varghese N."/>
            <person name="Submissions S."/>
        </authorList>
    </citation>
    <scope>NUCLEOTIDE SEQUENCE [LARGE SCALE GENOMIC DNA]</scope>
    <source>
        <strain evidence="6">CGMCC 4.3530</strain>
    </source>
</reference>
<evidence type="ECO:0000256" key="2">
    <source>
        <dbReference type="ARBA" id="ARBA00033743"/>
    </source>
</evidence>
<comment type="similarity">
    <text evidence="2">Belongs to the encapsulin family. Family 1 subfamily.</text>
</comment>
<dbReference type="InterPro" id="IPR051429">
    <property type="entry name" value="Encapsulin_nc"/>
</dbReference>
<dbReference type="RefSeq" id="WP_093264837.1">
    <property type="nucleotide sequence ID" value="NZ_FNOK01000008.1"/>
</dbReference>
<dbReference type="OrthoDB" id="2922at2"/>
<name>A0A1H2ZWY1_9PSEU</name>
<accession>A0A1H2ZWY1</accession>
<dbReference type="STRING" id="418495.SAMN05216215_1008208"/>
<dbReference type="AlphaFoldDB" id="A0A1H2ZWY1"/>
<keyword evidence="6" id="KW-1185">Reference proteome</keyword>
<evidence type="ECO:0000313" key="5">
    <source>
        <dbReference type="EMBL" id="SDX21408.1"/>
    </source>
</evidence>
<comment type="subcellular location">
    <subcellularLocation>
        <location evidence="1">Encapsulin nanocompartment</location>
    </subcellularLocation>
</comment>
<dbReference type="InterPro" id="IPR007544">
    <property type="entry name" value="ENCAP"/>
</dbReference>
<dbReference type="GO" id="GO:0140737">
    <property type="term" value="C:encapsulin nanocompartment"/>
    <property type="evidence" value="ECO:0007669"/>
    <property type="project" value="UniProtKB-SubCell"/>
</dbReference>
<dbReference type="Proteomes" id="UP000199529">
    <property type="component" value="Unassembled WGS sequence"/>
</dbReference>
<gene>
    <name evidence="5" type="ORF">SAMN05216215_1008208</name>
</gene>
<keyword evidence="3" id="KW-1284">Encapsulin nanocompartment</keyword>
<evidence type="ECO:0000256" key="1">
    <source>
        <dbReference type="ARBA" id="ARBA00033738"/>
    </source>
</evidence>
<dbReference type="EMBL" id="FNOK01000008">
    <property type="protein sequence ID" value="SDX21408.1"/>
    <property type="molecule type" value="Genomic_DNA"/>
</dbReference>
<dbReference type="PANTHER" id="PTHR37165:SF1">
    <property type="entry name" value="TYPE 1 ENCAPSULIN SHELL PROTEIN"/>
    <property type="match status" value="1"/>
</dbReference>
<proteinExistence type="inferred from homology"/>
<evidence type="ECO:0000256" key="3">
    <source>
        <dbReference type="ARBA" id="ARBA00033787"/>
    </source>
</evidence>
<dbReference type="NCBIfam" id="NF041155">
    <property type="entry name" value="encap_f1"/>
    <property type="match status" value="1"/>
</dbReference>
<dbReference type="Pfam" id="PF04454">
    <property type="entry name" value="Linocin_M18"/>
    <property type="match status" value="1"/>
</dbReference>
<organism evidence="5 6">
    <name type="scientific">Saccharopolyspora shandongensis</name>
    <dbReference type="NCBI Taxonomy" id="418495"/>
    <lineage>
        <taxon>Bacteria</taxon>
        <taxon>Bacillati</taxon>
        <taxon>Actinomycetota</taxon>
        <taxon>Actinomycetes</taxon>
        <taxon>Pseudonocardiales</taxon>
        <taxon>Pseudonocardiaceae</taxon>
        <taxon>Saccharopolyspora</taxon>
    </lineage>
</organism>
<dbReference type="PANTHER" id="PTHR37165">
    <property type="entry name" value="PEPTIDASE U56 FAMILY"/>
    <property type="match status" value="1"/>
</dbReference>
<sequence length="270" mass="28349">MNNLHRELAPISQAAWVDLEQEARRTFARHAAGRRAVDVSEPKGDTFAAVGTGRSTRIDAPGHEGLQAGLRESLQVLELRVPFRVSRDAVDEVERGSRDADWQPVKDAAQRIAQAEDRAIVDGFEAAGITGIRAGSSHRPIPLPADVSGLPGAVAEGLAALRLAGVDGPHALLLGASEYTAAAGATEAGYPLIEHLQRILGGDVVWAPSISGGCLLSTRGGDHDLLLGQDLSIGYLSHDAEGIDLYFEESFAFLLNTPEAAIALAAGQDG</sequence>
<dbReference type="Gene3D" id="3.30.2320.10">
    <property type="entry name" value="hypothetical protein PF0899 domain"/>
    <property type="match status" value="1"/>
</dbReference>
<evidence type="ECO:0000256" key="4">
    <source>
        <dbReference type="ARBA" id="ARBA00050023"/>
    </source>
</evidence>
<protein>
    <recommendedName>
        <fullName evidence="4">Type 1 encapsulin shell protein</fullName>
    </recommendedName>
</protein>